<comment type="subunit">
    <text evidence="1">Homodimer.</text>
</comment>
<dbReference type="SUPFAM" id="SSF54909">
    <property type="entry name" value="Dimeric alpha+beta barrel"/>
    <property type="match status" value="1"/>
</dbReference>
<dbReference type="SMART" id="SM00886">
    <property type="entry name" value="Dabb"/>
    <property type="match status" value="1"/>
</dbReference>
<proteinExistence type="predicted"/>
<dbReference type="Proteomes" id="UP001067235">
    <property type="component" value="Unassembled WGS sequence"/>
</dbReference>
<dbReference type="Pfam" id="PF07876">
    <property type="entry name" value="Dabb"/>
    <property type="match status" value="1"/>
</dbReference>
<evidence type="ECO:0000259" key="2">
    <source>
        <dbReference type="PROSITE" id="PS51502"/>
    </source>
</evidence>
<feature type="domain" description="Stress-response A/B barrel" evidence="2">
    <location>
        <begin position="2"/>
        <end position="95"/>
    </location>
</feature>
<dbReference type="InterPro" id="IPR044662">
    <property type="entry name" value="HS1/DABB1-like"/>
</dbReference>
<sequence>MIKHVVAFSFRPEITGSDRDRIINELNSFPAKYPAMRNWVLAANSSTRDTTMSHAFVVEFDNRADLDAYLTGTPHESFVREVWRPVIAAQTIVTLESDT</sequence>
<dbReference type="InterPro" id="IPR011008">
    <property type="entry name" value="Dimeric_a/b-barrel"/>
</dbReference>
<evidence type="ECO:0000256" key="1">
    <source>
        <dbReference type="ARBA" id="ARBA00011738"/>
    </source>
</evidence>
<dbReference type="PROSITE" id="PS51502">
    <property type="entry name" value="S_R_A_B_BARREL"/>
    <property type="match status" value="1"/>
</dbReference>
<accession>A0ABT4N3B8</accession>
<evidence type="ECO:0000313" key="4">
    <source>
        <dbReference type="Proteomes" id="UP001067235"/>
    </source>
</evidence>
<reference evidence="3" key="1">
    <citation type="submission" date="2022-12" db="EMBL/GenBank/DDBJ databases">
        <authorList>
            <person name="Krivoruchko A.V."/>
            <person name="Elkin A."/>
        </authorList>
    </citation>
    <scope>NUCLEOTIDE SEQUENCE</scope>
    <source>
        <strain evidence="3">IEGM 1388</strain>
    </source>
</reference>
<gene>
    <name evidence="3" type="ORF">O4213_27340</name>
</gene>
<dbReference type="InterPro" id="IPR013097">
    <property type="entry name" value="Dabb"/>
</dbReference>
<evidence type="ECO:0000313" key="3">
    <source>
        <dbReference type="EMBL" id="MCZ4553733.1"/>
    </source>
</evidence>
<name>A0ABT4N3B8_GORRU</name>
<organism evidence="3 4">
    <name type="scientific">Gordonia rubripertincta</name>
    <name type="common">Rhodococcus corallinus</name>
    <dbReference type="NCBI Taxonomy" id="36822"/>
    <lineage>
        <taxon>Bacteria</taxon>
        <taxon>Bacillati</taxon>
        <taxon>Actinomycetota</taxon>
        <taxon>Actinomycetes</taxon>
        <taxon>Mycobacteriales</taxon>
        <taxon>Gordoniaceae</taxon>
        <taxon>Gordonia</taxon>
    </lineage>
</organism>
<dbReference type="PANTHER" id="PTHR33178">
    <property type="match status" value="1"/>
</dbReference>
<dbReference type="RefSeq" id="WP_301574436.1">
    <property type="nucleotide sequence ID" value="NZ_JAPWIE010000012.1"/>
</dbReference>
<dbReference type="EMBL" id="JAPWIE010000012">
    <property type="protein sequence ID" value="MCZ4553733.1"/>
    <property type="molecule type" value="Genomic_DNA"/>
</dbReference>
<protein>
    <submittedName>
        <fullName evidence="3">Dabb family protein</fullName>
    </submittedName>
</protein>
<dbReference type="PANTHER" id="PTHR33178:SF10">
    <property type="entry name" value="STRESS-RESPONSE A_B BARREL DOMAIN-CONTAINING PROTEIN"/>
    <property type="match status" value="1"/>
</dbReference>
<comment type="caution">
    <text evidence="3">The sequence shown here is derived from an EMBL/GenBank/DDBJ whole genome shotgun (WGS) entry which is preliminary data.</text>
</comment>
<keyword evidence="4" id="KW-1185">Reference proteome</keyword>
<dbReference type="Gene3D" id="3.30.70.100">
    <property type="match status" value="1"/>
</dbReference>